<dbReference type="GO" id="GO:0016787">
    <property type="term" value="F:hydrolase activity"/>
    <property type="evidence" value="ECO:0007669"/>
    <property type="project" value="InterPro"/>
</dbReference>
<protein>
    <recommendedName>
        <fullName evidence="7">Transmembrane protein 62</fullName>
    </recommendedName>
</protein>
<keyword evidence="6" id="KW-1185">Reference proteome</keyword>
<organism evidence="5 6">
    <name type="scientific">Magallana gigas</name>
    <name type="common">Pacific oyster</name>
    <name type="synonym">Crassostrea gigas</name>
    <dbReference type="NCBI Taxonomy" id="29159"/>
    <lineage>
        <taxon>Eukaryota</taxon>
        <taxon>Metazoa</taxon>
        <taxon>Spiralia</taxon>
        <taxon>Lophotrochozoa</taxon>
        <taxon>Mollusca</taxon>
        <taxon>Bivalvia</taxon>
        <taxon>Autobranchia</taxon>
        <taxon>Pteriomorphia</taxon>
        <taxon>Ostreida</taxon>
        <taxon>Ostreoidea</taxon>
        <taxon>Ostreidae</taxon>
        <taxon>Magallana</taxon>
    </lineage>
</organism>
<keyword evidence="1" id="KW-1133">Transmembrane helix</keyword>
<dbReference type="InterPro" id="IPR041871">
    <property type="entry name" value="MPP_TMEM62"/>
</dbReference>
<feature type="transmembrane region" description="Helical" evidence="1">
    <location>
        <begin position="412"/>
        <end position="440"/>
    </location>
</feature>
<feature type="chain" id="PRO_5036455138" description="Transmembrane protein 62" evidence="2">
    <location>
        <begin position="24"/>
        <end position="631"/>
    </location>
</feature>
<evidence type="ECO:0000259" key="3">
    <source>
        <dbReference type="Pfam" id="PF00149"/>
    </source>
</evidence>
<dbReference type="Proteomes" id="UP000005408">
    <property type="component" value="Unassembled WGS sequence"/>
</dbReference>
<dbReference type="SUPFAM" id="SSF56300">
    <property type="entry name" value="Metallo-dependent phosphatases"/>
    <property type="match status" value="1"/>
</dbReference>
<name>A0A8W8I8F9_MAGGI</name>
<dbReference type="Pfam" id="PF00149">
    <property type="entry name" value="Metallophos"/>
    <property type="match status" value="1"/>
</dbReference>
<reference evidence="5" key="1">
    <citation type="submission" date="2022-08" db="UniProtKB">
        <authorList>
            <consortium name="EnsemblMetazoa"/>
        </authorList>
    </citation>
    <scope>IDENTIFICATION</scope>
    <source>
        <strain evidence="5">05x7-T-G4-1.051#20</strain>
    </source>
</reference>
<dbReference type="AlphaFoldDB" id="A0A8W8I8F9"/>
<dbReference type="CDD" id="cd07401">
    <property type="entry name" value="MPP_TMEM62_N"/>
    <property type="match status" value="1"/>
</dbReference>
<feature type="signal peptide" evidence="2">
    <location>
        <begin position="1"/>
        <end position="23"/>
    </location>
</feature>
<dbReference type="EnsemblMetazoa" id="G12896.2">
    <property type="protein sequence ID" value="G12896.2:cds"/>
    <property type="gene ID" value="G12896"/>
</dbReference>
<dbReference type="InterPro" id="IPR029052">
    <property type="entry name" value="Metallo-depent_PP-like"/>
</dbReference>
<feature type="transmembrane region" description="Helical" evidence="1">
    <location>
        <begin position="600"/>
        <end position="619"/>
    </location>
</feature>
<feature type="transmembrane region" description="Helical" evidence="1">
    <location>
        <begin position="481"/>
        <end position="500"/>
    </location>
</feature>
<feature type="transmembrane region" description="Helical" evidence="1">
    <location>
        <begin position="571"/>
        <end position="588"/>
    </location>
</feature>
<dbReference type="PANTHER" id="PTHR14795:SF0">
    <property type="entry name" value="TRANSMEMBRANE PROTEIN 62"/>
    <property type="match status" value="1"/>
</dbReference>
<feature type="domain" description="Calcineurin-like phosphoesterase" evidence="3">
    <location>
        <begin position="52"/>
        <end position="260"/>
    </location>
</feature>
<dbReference type="InterPro" id="IPR004843">
    <property type="entry name" value="Calcineurin-like_PHP"/>
</dbReference>
<evidence type="ECO:0000313" key="5">
    <source>
        <dbReference type="EnsemblMetazoa" id="G12896.2:cds"/>
    </source>
</evidence>
<keyword evidence="2" id="KW-0732">Signal</keyword>
<keyword evidence="1" id="KW-0472">Membrane</keyword>
<keyword evidence="1" id="KW-0812">Transmembrane</keyword>
<evidence type="ECO:0000313" key="6">
    <source>
        <dbReference type="Proteomes" id="UP000005408"/>
    </source>
</evidence>
<sequence length="631" mass="72719">MKLFAISLMFVACFCILIGLIQNVVNTDHGGIYPTDRNIIHLNGDDVNLWWFVQLSDIHVSKFQDPKRPEDLAKFCQHHLPKIAPELFIVTVFSGDLTDAKYKNERGSTQFIEEWKRYEEVITLCQKYNNNVKWLDVRGNHDAFNVPDLDHKKNLFRTYSGQGETNPSSYKYTHKLKFGEYSFIAMDATPNPGPRRPFNFIGILREKQINLLNKMSLESSSSNMTFWFGHYPTSLIITEDGSNIRQLMRNASAYFCGHLHLSGLHTRHKTGTYELELGDWKHNRMYRIVAVDSNVMAFSDQAFHEEPVIIFTNPQHARFPAPQKVTSTHIRLLIFPPSHALTVDLYIDKVKIGEAQNVKGPLYVLPWKPEQFKSGLHHITAVVKENGFTIKEKSQLFSLDGTTEPFPILARIVLMVDLLFIGKLLFYFLAVVYVLVLCLLRKCADIRSLKLQGDALPGRFIKNFINRWIRRVWLVSKATKIFLILTCFTTYIMIGPWFMAEVIDGHTGLMFVWGLYVKGALLPGSLTYVYGIFQMVSYNIPLLFHLGYILDYPQSFSESNQLRLSHRIRHLYIPMIVLLIFQCYVTLIEFPQAYGTKAMILGPVRSGSIFIGMYCYYAAFTHHYKSTVHTS</sequence>
<dbReference type="PANTHER" id="PTHR14795">
    <property type="entry name" value="HELICASE RELATED"/>
    <property type="match status" value="1"/>
</dbReference>
<evidence type="ECO:0000256" key="2">
    <source>
        <dbReference type="SAM" id="SignalP"/>
    </source>
</evidence>
<evidence type="ECO:0000256" key="1">
    <source>
        <dbReference type="SAM" id="Phobius"/>
    </source>
</evidence>
<evidence type="ECO:0008006" key="7">
    <source>
        <dbReference type="Google" id="ProtNLM"/>
    </source>
</evidence>
<dbReference type="InterPro" id="IPR056230">
    <property type="entry name" value="TMEM62_C"/>
</dbReference>
<dbReference type="Gene3D" id="3.60.21.10">
    <property type="match status" value="1"/>
</dbReference>
<evidence type="ECO:0000259" key="4">
    <source>
        <dbReference type="Pfam" id="PF24394"/>
    </source>
</evidence>
<accession>A0A8W8I8F9</accession>
<proteinExistence type="predicted"/>
<dbReference type="Pfam" id="PF24394">
    <property type="entry name" value="TMEM62_C"/>
    <property type="match status" value="1"/>
</dbReference>
<feature type="domain" description="TMEM62 C-terminal" evidence="4">
    <location>
        <begin position="412"/>
        <end position="551"/>
    </location>
</feature>